<dbReference type="EMBL" id="MU273687">
    <property type="protein sequence ID" value="KAI0029254.1"/>
    <property type="molecule type" value="Genomic_DNA"/>
</dbReference>
<organism evidence="1 2">
    <name type="scientific">Vararia minispora EC-137</name>
    <dbReference type="NCBI Taxonomy" id="1314806"/>
    <lineage>
        <taxon>Eukaryota</taxon>
        <taxon>Fungi</taxon>
        <taxon>Dikarya</taxon>
        <taxon>Basidiomycota</taxon>
        <taxon>Agaricomycotina</taxon>
        <taxon>Agaricomycetes</taxon>
        <taxon>Russulales</taxon>
        <taxon>Lachnocladiaceae</taxon>
        <taxon>Vararia</taxon>
    </lineage>
</organism>
<comment type="caution">
    <text evidence="1">The sequence shown here is derived from an EMBL/GenBank/DDBJ whole genome shotgun (WGS) entry which is preliminary data.</text>
</comment>
<evidence type="ECO:0000313" key="2">
    <source>
        <dbReference type="Proteomes" id="UP000814128"/>
    </source>
</evidence>
<reference evidence="1" key="1">
    <citation type="submission" date="2021-02" db="EMBL/GenBank/DDBJ databases">
        <authorList>
            <consortium name="DOE Joint Genome Institute"/>
            <person name="Ahrendt S."/>
            <person name="Looney B.P."/>
            <person name="Miyauchi S."/>
            <person name="Morin E."/>
            <person name="Drula E."/>
            <person name="Courty P.E."/>
            <person name="Chicoki N."/>
            <person name="Fauchery L."/>
            <person name="Kohler A."/>
            <person name="Kuo A."/>
            <person name="Labutti K."/>
            <person name="Pangilinan J."/>
            <person name="Lipzen A."/>
            <person name="Riley R."/>
            <person name="Andreopoulos W."/>
            <person name="He G."/>
            <person name="Johnson J."/>
            <person name="Barry K.W."/>
            <person name="Grigoriev I.V."/>
            <person name="Nagy L."/>
            <person name="Hibbett D."/>
            <person name="Henrissat B."/>
            <person name="Matheny P.B."/>
            <person name="Labbe J."/>
            <person name="Martin F."/>
        </authorList>
    </citation>
    <scope>NUCLEOTIDE SEQUENCE</scope>
    <source>
        <strain evidence="1">EC-137</strain>
    </source>
</reference>
<accession>A0ACB8QBP2</accession>
<reference evidence="1" key="2">
    <citation type="journal article" date="2022" name="New Phytol.">
        <title>Evolutionary transition to the ectomycorrhizal habit in the genomes of a hyperdiverse lineage of mushroom-forming fungi.</title>
        <authorList>
            <person name="Looney B."/>
            <person name="Miyauchi S."/>
            <person name="Morin E."/>
            <person name="Drula E."/>
            <person name="Courty P.E."/>
            <person name="Kohler A."/>
            <person name="Kuo A."/>
            <person name="LaButti K."/>
            <person name="Pangilinan J."/>
            <person name="Lipzen A."/>
            <person name="Riley R."/>
            <person name="Andreopoulos W."/>
            <person name="He G."/>
            <person name="Johnson J."/>
            <person name="Nolan M."/>
            <person name="Tritt A."/>
            <person name="Barry K.W."/>
            <person name="Grigoriev I.V."/>
            <person name="Nagy L.G."/>
            <person name="Hibbett D."/>
            <person name="Henrissat B."/>
            <person name="Matheny P.B."/>
            <person name="Labbe J."/>
            <person name="Martin F.M."/>
        </authorList>
    </citation>
    <scope>NUCLEOTIDE SEQUENCE</scope>
    <source>
        <strain evidence="1">EC-137</strain>
    </source>
</reference>
<evidence type="ECO:0000313" key="1">
    <source>
        <dbReference type="EMBL" id="KAI0029254.1"/>
    </source>
</evidence>
<sequence>MVVKIYFGIRAYRLSKGKLYAPCIIWAMSVAQFALGFNVRFSRLSTLIPSLFLSIFSVPLRMFQMTDLKNLGSASLGLGAATDIFTAMVLCYYLHTMRTGYRRSDSLINRLIMFSVNTGALTSACSLSVLIVYQLLPTNFVFISLYFILCKLYSNSCLATLNSRSMVNGYSTDRDESITFGSHRNNAFVLNPPRGIDNTPSDDSKKCVTSKTSHINIGICQETQITHDHDEVLTAPYSVTYSHVEAMPRQSISRAA</sequence>
<dbReference type="Proteomes" id="UP000814128">
    <property type="component" value="Unassembled WGS sequence"/>
</dbReference>
<name>A0ACB8QBP2_9AGAM</name>
<gene>
    <name evidence="1" type="ORF">K488DRAFT_88895</name>
</gene>
<protein>
    <submittedName>
        <fullName evidence="1">Uncharacterized protein</fullName>
    </submittedName>
</protein>
<proteinExistence type="predicted"/>
<keyword evidence="2" id="KW-1185">Reference proteome</keyword>